<dbReference type="PANTHER" id="PTHR21340:SF0">
    <property type="entry name" value="BIS(5'-NUCLEOSYL)-TETRAPHOSPHATASE [ASYMMETRICAL]"/>
    <property type="match status" value="1"/>
</dbReference>
<gene>
    <name evidence="7" type="ordered locus">Pcal_0237</name>
</gene>
<dbReference type="SUPFAM" id="SSF55811">
    <property type="entry name" value="Nudix"/>
    <property type="match status" value="1"/>
</dbReference>
<keyword evidence="3" id="KW-0547">Nucleotide-binding</keyword>
<evidence type="ECO:0000313" key="7">
    <source>
        <dbReference type="EMBL" id="ABO07674.1"/>
    </source>
</evidence>
<dbReference type="GeneID" id="4908544"/>
<dbReference type="EMBL" id="CP000561">
    <property type="protein sequence ID" value="ABO07674.1"/>
    <property type="molecule type" value="Genomic_DNA"/>
</dbReference>
<dbReference type="AlphaFoldDB" id="A3MSQ7"/>
<dbReference type="GO" id="GO:0000166">
    <property type="term" value="F:nucleotide binding"/>
    <property type="evidence" value="ECO:0007669"/>
    <property type="project" value="UniProtKB-KW"/>
</dbReference>
<reference evidence="7" key="1">
    <citation type="submission" date="2007-02" db="EMBL/GenBank/DDBJ databases">
        <title>Complete sequence of Pyrobaculum calidifontis JCM 11548.</title>
        <authorList>
            <consortium name="US DOE Joint Genome Institute"/>
            <person name="Copeland A."/>
            <person name="Lucas S."/>
            <person name="Lapidus A."/>
            <person name="Barry K."/>
            <person name="Glavina del Rio T."/>
            <person name="Dalin E."/>
            <person name="Tice H."/>
            <person name="Pitluck S."/>
            <person name="Chain P."/>
            <person name="Malfatti S."/>
            <person name="Shin M."/>
            <person name="Vergez L."/>
            <person name="Schmutz J."/>
            <person name="Larimer F."/>
            <person name="Land M."/>
            <person name="Hauser L."/>
            <person name="Kyrpides N."/>
            <person name="Mikhailova N."/>
            <person name="Cozen A.E."/>
            <person name="Fitz-Gibbon S.T."/>
            <person name="House C.H."/>
            <person name="Saltikov C."/>
            <person name="Lowe T.M."/>
            <person name="Richardson P."/>
        </authorList>
    </citation>
    <scope>NUCLEOTIDE SEQUENCE [LARGE SCALE GENOMIC DNA]</scope>
    <source>
        <strain evidence="7">JCM 11548</strain>
    </source>
</reference>
<evidence type="ECO:0000256" key="4">
    <source>
        <dbReference type="ARBA" id="ARBA00022801"/>
    </source>
</evidence>
<dbReference type="InterPro" id="IPR015797">
    <property type="entry name" value="NUDIX_hydrolase-like_dom_sf"/>
</dbReference>
<dbReference type="InterPro" id="IPR051325">
    <property type="entry name" value="Nudix_hydrolase_domain"/>
</dbReference>
<dbReference type="PANTHER" id="PTHR21340">
    <property type="entry name" value="DIADENOSINE 5,5-P1,P4-TETRAPHOSPHATE PYROPHOSPHOHYDROLASE MUTT"/>
    <property type="match status" value="1"/>
</dbReference>
<dbReference type="CDD" id="cd03428">
    <property type="entry name" value="NUDIX_Ap4A_Nudt2"/>
    <property type="match status" value="1"/>
</dbReference>
<dbReference type="GO" id="GO:0006167">
    <property type="term" value="P:AMP biosynthetic process"/>
    <property type="evidence" value="ECO:0007669"/>
    <property type="project" value="TreeGrafter"/>
</dbReference>
<dbReference type="HOGENOM" id="CLU_037162_14_4_2"/>
<feature type="domain" description="Nudix hydrolase" evidence="6">
    <location>
        <begin position="2"/>
        <end position="132"/>
    </location>
</feature>
<dbReference type="InterPro" id="IPR020476">
    <property type="entry name" value="Nudix_hydrolase"/>
</dbReference>
<evidence type="ECO:0000259" key="6">
    <source>
        <dbReference type="PROSITE" id="PS51462"/>
    </source>
</evidence>
<protein>
    <recommendedName>
        <fullName evidence="2">Bis(5'-nucleosyl)-tetraphosphatase [asymmetrical]</fullName>
    </recommendedName>
    <alternativeName>
        <fullName evidence="5">Diadenosine 5',5'''-P1,P4-tetraphosphate asymmetrical hydrolase</fullName>
    </alternativeName>
</protein>
<evidence type="ECO:0000256" key="3">
    <source>
        <dbReference type="ARBA" id="ARBA00022741"/>
    </source>
</evidence>
<accession>A3MSQ7</accession>
<dbReference type="Gene3D" id="3.90.79.10">
    <property type="entry name" value="Nucleoside Triphosphate Pyrophosphohydrolase"/>
    <property type="match status" value="1"/>
</dbReference>
<name>A3MSQ7_PYRCJ</name>
<dbReference type="PRINTS" id="PR00502">
    <property type="entry name" value="NUDIXFAMILY"/>
</dbReference>
<dbReference type="InterPro" id="IPR000086">
    <property type="entry name" value="NUDIX_hydrolase_dom"/>
</dbReference>
<sequence length="146" mass="16605">MYDEVSAGAVVYYGDGGGAEYLLLHYPAGHWDFPKGNVEPGETPEAAALREVKEETGLDVELVEGFREEVEYVYYRGGRRVRKKVIFFLAKAHTKEVKLSWEHVGYAWLPFDKALARLTYDSSRRVLAKAHRHLRAVYNVSKQKGA</sequence>
<keyword evidence="8" id="KW-1185">Reference proteome</keyword>
<keyword evidence="4 7" id="KW-0378">Hydrolase</keyword>
<proteinExistence type="inferred from homology"/>
<comment type="similarity">
    <text evidence="1">Belongs to the Nudix hydrolase family.</text>
</comment>
<dbReference type="InterPro" id="IPR003565">
    <property type="entry name" value="Tetra_PHTase"/>
</dbReference>
<dbReference type="eggNOG" id="arCOG01078">
    <property type="taxonomic scope" value="Archaea"/>
</dbReference>
<dbReference type="Proteomes" id="UP000001431">
    <property type="component" value="Chromosome"/>
</dbReference>
<dbReference type="KEGG" id="pcl:Pcal_0237"/>
<dbReference type="OrthoDB" id="25379at2157"/>
<dbReference type="GO" id="GO:0004081">
    <property type="term" value="F:bis(5'-nucleosyl)-tetraphosphatase (asymmetrical) activity"/>
    <property type="evidence" value="ECO:0007669"/>
    <property type="project" value="TreeGrafter"/>
</dbReference>
<dbReference type="GO" id="GO:0006754">
    <property type="term" value="P:ATP biosynthetic process"/>
    <property type="evidence" value="ECO:0007669"/>
    <property type="project" value="TreeGrafter"/>
</dbReference>
<evidence type="ECO:0000256" key="5">
    <source>
        <dbReference type="ARBA" id="ARBA00032644"/>
    </source>
</evidence>
<dbReference type="PROSITE" id="PS51462">
    <property type="entry name" value="NUDIX"/>
    <property type="match status" value="1"/>
</dbReference>
<evidence type="ECO:0000256" key="2">
    <source>
        <dbReference type="ARBA" id="ARBA00018911"/>
    </source>
</evidence>
<dbReference type="InterPro" id="IPR020084">
    <property type="entry name" value="NUDIX_hydrolase_CS"/>
</dbReference>
<dbReference type="RefSeq" id="WP_011848931.1">
    <property type="nucleotide sequence ID" value="NC_009073.1"/>
</dbReference>
<dbReference type="Pfam" id="PF00293">
    <property type="entry name" value="NUDIX"/>
    <property type="match status" value="1"/>
</dbReference>
<evidence type="ECO:0000313" key="8">
    <source>
        <dbReference type="Proteomes" id="UP000001431"/>
    </source>
</evidence>
<dbReference type="PROSITE" id="PS00893">
    <property type="entry name" value="NUDIX_BOX"/>
    <property type="match status" value="1"/>
</dbReference>
<evidence type="ECO:0000256" key="1">
    <source>
        <dbReference type="ARBA" id="ARBA00005582"/>
    </source>
</evidence>
<organism evidence="7 8">
    <name type="scientific">Pyrobaculum calidifontis (strain DSM 21063 / JCM 11548 / VA1)</name>
    <dbReference type="NCBI Taxonomy" id="410359"/>
    <lineage>
        <taxon>Archaea</taxon>
        <taxon>Thermoproteota</taxon>
        <taxon>Thermoprotei</taxon>
        <taxon>Thermoproteales</taxon>
        <taxon>Thermoproteaceae</taxon>
        <taxon>Pyrobaculum</taxon>
    </lineage>
</organism>
<dbReference type="STRING" id="410359.Pcal_0237"/>